<dbReference type="InterPro" id="IPR013616">
    <property type="entry name" value="Chitin_synth_N"/>
</dbReference>
<dbReference type="GO" id="GO:0005886">
    <property type="term" value="C:plasma membrane"/>
    <property type="evidence" value="ECO:0007669"/>
    <property type="project" value="UniProtKB-SubCell"/>
</dbReference>
<dbReference type="OrthoDB" id="26569at2759"/>
<feature type="compositionally biased region" description="Basic and acidic residues" evidence="12">
    <location>
        <begin position="97"/>
        <end position="106"/>
    </location>
</feature>
<evidence type="ECO:0000256" key="3">
    <source>
        <dbReference type="ARBA" id="ARBA00022475"/>
    </source>
</evidence>
<keyword evidence="15" id="KW-1185">Reference proteome</keyword>
<keyword evidence="7 11" id="KW-1133">Transmembrane helix</keyword>
<feature type="transmembrane region" description="Helical" evidence="11">
    <location>
        <begin position="858"/>
        <end position="880"/>
    </location>
</feature>
<feature type="domain" description="Chitin synthase N-terminal" evidence="13">
    <location>
        <begin position="125"/>
        <end position="191"/>
    </location>
</feature>
<protein>
    <recommendedName>
        <fullName evidence="2 11">Chitin synthase</fullName>
        <ecNumber evidence="2 11">2.4.1.16</ecNumber>
    </recommendedName>
</protein>
<comment type="similarity">
    <text evidence="11">Belongs to the chitin synthase family.</text>
</comment>
<feature type="non-terminal residue" evidence="14">
    <location>
        <position position="1"/>
    </location>
</feature>
<evidence type="ECO:0000256" key="6">
    <source>
        <dbReference type="ARBA" id="ARBA00022692"/>
    </source>
</evidence>
<dbReference type="Pfam" id="PF01644">
    <property type="entry name" value="Chitin_synth_1"/>
    <property type="match status" value="1"/>
</dbReference>
<dbReference type="PANTHER" id="PTHR22914:SF9">
    <property type="entry name" value="CHITIN SYNTHASE 1"/>
    <property type="match status" value="1"/>
</dbReference>
<comment type="function">
    <text evidence="10 11">Polymerizes chitin, a structural polymer of the cell wall and septum, by transferring the sugar moiety of UDP-GlcNAc to the non-reducing end of the growing chitin polymer.</text>
</comment>
<feature type="transmembrane region" description="Helical" evidence="11">
    <location>
        <begin position="686"/>
        <end position="705"/>
    </location>
</feature>
<evidence type="ECO:0000313" key="15">
    <source>
        <dbReference type="Proteomes" id="UP000612746"/>
    </source>
</evidence>
<keyword evidence="8 11" id="KW-0472">Membrane</keyword>
<keyword evidence="6 11" id="KW-0812">Transmembrane</keyword>
<dbReference type="GO" id="GO:0030428">
    <property type="term" value="C:cell septum"/>
    <property type="evidence" value="ECO:0007669"/>
    <property type="project" value="TreeGrafter"/>
</dbReference>
<evidence type="ECO:0000256" key="1">
    <source>
        <dbReference type="ARBA" id="ARBA00004651"/>
    </source>
</evidence>
<feature type="transmembrane region" description="Helical" evidence="11">
    <location>
        <begin position="714"/>
        <end position="733"/>
    </location>
</feature>
<evidence type="ECO:0000256" key="12">
    <source>
        <dbReference type="SAM" id="MobiDB-lite"/>
    </source>
</evidence>
<evidence type="ECO:0000256" key="4">
    <source>
        <dbReference type="ARBA" id="ARBA00022676"/>
    </source>
</evidence>
<evidence type="ECO:0000256" key="9">
    <source>
        <dbReference type="ARBA" id="ARBA00023316"/>
    </source>
</evidence>
<evidence type="ECO:0000256" key="10">
    <source>
        <dbReference type="ARBA" id="ARBA00024009"/>
    </source>
</evidence>
<feature type="transmembrane region" description="Helical" evidence="11">
    <location>
        <begin position="818"/>
        <end position="837"/>
    </location>
</feature>
<dbReference type="Pfam" id="PF08407">
    <property type="entry name" value="Chitin_synth_1N"/>
    <property type="match status" value="1"/>
</dbReference>
<evidence type="ECO:0000256" key="11">
    <source>
        <dbReference type="RuleBase" id="RU366040"/>
    </source>
</evidence>
<feature type="transmembrane region" description="Helical" evidence="11">
    <location>
        <begin position="538"/>
        <end position="559"/>
    </location>
</feature>
<evidence type="ECO:0000313" key="14">
    <source>
        <dbReference type="EMBL" id="KAG2174438.1"/>
    </source>
</evidence>
<comment type="caution">
    <text evidence="14">The sequence shown here is derived from an EMBL/GenBank/DDBJ whole genome shotgun (WGS) entry which is preliminary data.</text>
</comment>
<keyword evidence="9 11" id="KW-0961">Cell wall biogenesis/degradation</keyword>
<dbReference type="CDD" id="cd04190">
    <property type="entry name" value="Chitin_synth_C"/>
    <property type="match status" value="1"/>
</dbReference>
<proteinExistence type="inferred from homology"/>
<comment type="subcellular location">
    <subcellularLocation>
        <location evidence="1 11">Cell membrane</location>
        <topology evidence="1 11">Multi-pass membrane protein</topology>
    </subcellularLocation>
</comment>
<feature type="transmembrane region" description="Helical" evidence="11">
    <location>
        <begin position="605"/>
        <end position="624"/>
    </location>
</feature>
<feature type="transmembrane region" description="Helical" evidence="11">
    <location>
        <begin position="510"/>
        <end position="526"/>
    </location>
</feature>
<feature type="compositionally biased region" description="Polar residues" evidence="12">
    <location>
        <begin position="74"/>
        <end position="83"/>
    </location>
</feature>
<dbReference type="EMBL" id="JAEPRA010000016">
    <property type="protein sequence ID" value="KAG2174438.1"/>
    <property type="molecule type" value="Genomic_DNA"/>
</dbReference>
<organism evidence="14 15">
    <name type="scientific">Umbelopsis vinacea</name>
    <dbReference type="NCBI Taxonomy" id="44442"/>
    <lineage>
        <taxon>Eukaryota</taxon>
        <taxon>Fungi</taxon>
        <taxon>Fungi incertae sedis</taxon>
        <taxon>Mucoromycota</taxon>
        <taxon>Mucoromycotina</taxon>
        <taxon>Umbelopsidomycetes</taxon>
        <taxon>Umbelopsidales</taxon>
        <taxon>Umbelopsidaceae</taxon>
        <taxon>Umbelopsis</taxon>
    </lineage>
</organism>
<dbReference type="InterPro" id="IPR004835">
    <property type="entry name" value="Chitin_synth"/>
</dbReference>
<dbReference type="GO" id="GO:0071555">
    <property type="term" value="P:cell wall organization"/>
    <property type="evidence" value="ECO:0007669"/>
    <property type="project" value="UniProtKB-KW"/>
</dbReference>
<feature type="transmembrane region" description="Helical" evidence="11">
    <location>
        <begin position="636"/>
        <end position="660"/>
    </location>
</feature>
<dbReference type="GO" id="GO:0006031">
    <property type="term" value="P:chitin biosynthetic process"/>
    <property type="evidence" value="ECO:0007669"/>
    <property type="project" value="UniProtKB-UniRule"/>
</dbReference>
<evidence type="ECO:0000256" key="7">
    <source>
        <dbReference type="ARBA" id="ARBA00022989"/>
    </source>
</evidence>
<dbReference type="EC" id="2.4.1.16" evidence="2 11"/>
<dbReference type="SUPFAM" id="SSF53448">
    <property type="entry name" value="Nucleotide-diphospho-sugar transferases"/>
    <property type="match status" value="1"/>
</dbReference>
<accession>A0A8H7PI88</accession>
<feature type="compositionally biased region" description="Pro residues" evidence="12">
    <location>
        <begin position="21"/>
        <end position="34"/>
    </location>
</feature>
<keyword evidence="4 11" id="KW-0328">Glycosyltransferase</keyword>
<dbReference type="AlphaFoldDB" id="A0A8H7PI88"/>
<feature type="region of interest" description="Disordered" evidence="12">
    <location>
        <begin position="1"/>
        <end position="106"/>
    </location>
</feature>
<dbReference type="GO" id="GO:0004100">
    <property type="term" value="F:chitin synthase activity"/>
    <property type="evidence" value="ECO:0007669"/>
    <property type="project" value="UniProtKB-UniRule"/>
</dbReference>
<gene>
    <name evidence="14" type="ORF">INT44_006701</name>
</gene>
<dbReference type="InterPro" id="IPR029044">
    <property type="entry name" value="Nucleotide-diphossugar_trans"/>
</dbReference>
<evidence type="ECO:0000259" key="13">
    <source>
        <dbReference type="Pfam" id="PF08407"/>
    </source>
</evidence>
<evidence type="ECO:0000256" key="5">
    <source>
        <dbReference type="ARBA" id="ARBA00022679"/>
    </source>
</evidence>
<feature type="compositionally biased region" description="Gly residues" evidence="12">
    <location>
        <begin position="84"/>
        <end position="94"/>
    </location>
</feature>
<comment type="catalytic activity">
    <reaction evidence="11">
        <text>[(1-&gt;4)-N-acetyl-beta-D-glucosaminyl](n) + UDP-N-acetyl-alpha-D-glucosamine = [(1-&gt;4)-N-acetyl-beta-D-glucosaminyl](n+1) + UDP + H(+)</text>
        <dbReference type="Rhea" id="RHEA:16637"/>
        <dbReference type="Rhea" id="RHEA-COMP:9593"/>
        <dbReference type="Rhea" id="RHEA-COMP:9595"/>
        <dbReference type="ChEBI" id="CHEBI:15378"/>
        <dbReference type="ChEBI" id="CHEBI:17029"/>
        <dbReference type="ChEBI" id="CHEBI:57705"/>
        <dbReference type="ChEBI" id="CHEBI:58223"/>
        <dbReference type="EC" id="2.4.1.16"/>
    </reaction>
</comment>
<keyword evidence="3 11" id="KW-1003">Cell membrane</keyword>
<reference evidence="14" key="1">
    <citation type="submission" date="2020-12" db="EMBL/GenBank/DDBJ databases">
        <title>Metabolic potential, ecology and presence of endohyphal bacteria is reflected in genomic diversity of Mucoromycotina.</title>
        <authorList>
            <person name="Muszewska A."/>
            <person name="Okrasinska A."/>
            <person name="Steczkiewicz K."/>
            <person name="Drgas O."/>
            <person name="Orlowska M."/>
            <person name="Perlinska-Lenart U."/>
            <person name="Aleksandrzak-Piekarczyk T."/>
            <person name="Szatraj K."/>
            <person name="Zielenkiewicz U."/>
            <person name="Pilsyk S."/>
            <person name="Malc E."/>
            <person name="Mieczkowski P."/>
            <person name="Kruszewska J.S."/>
            <person name="Biernat P."/>
            <person name="Pawlowska J."/>
        </authorList>
    </citation>
    <scope>NUCLEOTIDE SEQUENCE</scope>
    <source>
        <strain evidence="14">WA0000051536</strain>
    </source>
</reference>
<dbReference type="PANTHER" id="PTHR22914">
    <property type="entry name" value="CHITIN SYNTHASE"/>
    <property type="match status" value="1"/>
</dbReference>
<dbReference type="Proteomes" id="UP000612746">
    <property type="component" value="Unassembled WGS sequence"/>
</dbReference>
<evidence type="ECO:0000256" key="2">
    <source>
        <dbReference type="ARBA" id="ARBA00012543"/>
    </source>
</evidence>
<evidence type="ECO:0000256" key="8">
    <source>
        <dbReference type="ARBA" id="ARBA00023136"/>
    </source>
</evidence>
<keyword evidence="5 11" id="KW-0808">Transferase</keyword>
<sequence>PPPQQRSPTSPYPATHGPYSPTGPSPGPRYPPQGQPYNAHSPPQRQYTSPPPSGYAPHVNGYFDDDRAGLLQHSAPQPSSTPFNGGGGGGGGGYNHPLERNGPDQRVNMDQDRMQQQPRKLGYRKTIRHVELTQGNLVLDCPVPDKLLRNVKYTTGEEFTHMRYTAATCDPNDFLKNRYTLRTHNYGRKTELFIVMTMYNEDDQLFLKTMNSVIKNIAHLCSRTKSKTWGPDGWQKITVCVVADGRTKIHPRVLKVLGAMGVYQEGIAKTEVVGRAVTAHIYEYTSQVMVDRETGKMFGSDKGSVPIQIVFCLKEKNAKKLNSHRWFFRAFAPLLNPNVCILLDVGTRPSGTSLYHLWKAFDRAPYIGGACGEICAELGKGWSNLINPLVASQNFEYKMSNILDKPLESVFGYISVLPGAFSAYRYKALKDIAPGVGPLSSYFKGEALHGGAADAGIFEANMYLAEDRILCFELVAKKGEQWLLKYVKAAKAETDVPDNLAEFISQRRRWLNGSFFASFYATYHFYRIWTSGQNLWRKFLMTLFFIYNFINLVFNWFALGNFYLTFFFLTKASVPTTYETMVDGKLSEVTQSTTVPDPFYGHGNIAFTFLRELYIMVIIIIVISALGNRPQGSKTIYWICVVIFAILMLVMLYVAGFTIWQTVPKSVSGWKNAYTLFQTSPAFRDIIISLGSTYVLYFFSSFLYGQPWHMFTSFIQYLALLPSYVNILMVYAFCNTHDVSWGTKGDNKTESLGAAEATTGKDGQKLIKVEVPTEREDINSNYEKFLRDLAVPEVKKVEHRDAKTKQEDYYKLFRTRLVLTWMFSNALLIVAMSSDAFTQYISEHNPNKQMSYNPYLTFIFWSVAFLSACRFLGSTSYILLRLVFG</sequence>
<name>A0A8H7PI88_9FUNG</name>